<reference evidence="7 8" key="1">
    <citation type="submission" date="2020-12" db="EMBL/GenBank/DDBJ databases">
        <title>FDA dAtabase for Regulatory Grade micrObial Sequences (FDA-ARGOS): Supporting development and validation of Infectious Disease Dx tests.</title>
        <authorList>
            <person name="Sproer C."/>
            <person name="Gronow S."/>
            <person name="Severitt S."/>
            <person name="Schroder I."/>
            <person name="Tallon L."/>
            <person name="Sadzewicz L."/>
            <person name="Zhao X."/>
            <person name="Boylan J."/>
            <person name="Ott S."/>
            <person name="Bowen H."/>
            <person name="Vavikolanu K."/>
            <person name="Mehta A."/>
            <person name="Aluvathingal J."/>
            <person name="Nadendla S."/>
            <person name="Lowell S."/>
            <person name="Myers T."/>
            <person name="Yan Y."/>
            <person name="Sichtig H."/>
        </authorList>
    </citation>
    <scope>NUCLEOTIDE SEQUENCE [LARGE SCALE GENOMIC DNA]</scope>
    <source>
        <strain evidence="7 8">FDAARGOS_1053</strain>
    </source>
</reference>
<dbReference type="Gene3D" id="3.40.640.10">
    <property type="entry name" value="Type I PLP-dependent aspartate aminotransferase-like (Major domain)"/>
    <property type="match status" value="1"/>
</dbReference>
<organism evidence="7 8">
    <name type="scientific">Corynebacterium glucuronolyticum</name>
    <dbReference type="NCBI Taxonomy" id="39791"/>
    <lineage>
        <taxon>Bacteria</taxon>
        <taxon>Bacillati</taxon>
        <taxon>Actinomycetota</taxon>
        <taxon>Actinomycetes</taxon>
        <taxon>Mycobacteriales</taxon>
        <taxon>Corynebacteriaceae</taxon>
        <taxon>Corynebacterium</taxon>
    </lineage>
</organism>
<keyword evidence="2 7" id="KW-0032">Aminotransferase</keyword>
<dbReference type="Proteomes" id="UP000596145">
    <property type="component" value="Chromosome"/>
</dbReference>
<dbReference type="InterPro" id="IPR004839">
    <property type="entry name" value="Aminotransferase_I/II_large"/>
</dbReference>
<dbReference type="PANTHER" id="PTHR43643">
    <property type="entry name" value="HISTIDINOL-PHOSPHATE AMINOTRANSFERASE 2"/>
    <property type="match status" value="1"/>
</dbReference>
<keyword evidence="3 7" id="KW-0808">Transferase</keyword>
<dbReference type="InterPro" id="IPR050106">
    <property type="entry name" value="HistidinolP_aminotransfase"/>
</dbReference>
<evidence type="ECO:0000256" key="4">
    <source>
        <dbReference type="ARBA" id="ARBA00022898"/>
    </source>
</evidence>
<accession>A0A7T4JV96</accession>
<dbReference type="EMBL" id="CP066007">
    <property type="protein sequence ID" value="QQB46651.1"/>
    <property type="molecule type" value="Genomic_DNA"/>
</dbReference>
<comment type="similarity">
    <text evidence="5">Belongs to the class-II pyridoxal-phosphate-dependent aminotransferase family.</text>
</comment>
<evidence type="ECO:0000256" key="5">
    <source>
        <dbReference type="RuleBase" id="RU003693"/>
    </source>
</evidence>
<dbReference type="AlphaFoldDB" id="A0A7T4JV96"/>
<dbReference type="CDD" id="cd00609">
    <property type="entry name" value="AAT_like"/>
    <property type="match status" value="1"/>
</dbReference>
<dbReference type="RefSeq" id="WP_084036008.1">
    <property type="nucleotide sequence ID" value="NZ_CP066007.1"/>
</dbReference>
<dbReference type="Pfam" id="PF00155">
    <property type="entry name" value="Aminotran_1_2"/>
    <property type="match status" value="1"/>
</dbReference>
<evidence type="ECO:0000256" key="2">
    <source>
        <dbReference type="ARBA" id="ARBA00022576"/>
    </source>
</evidence>
<evidence type="ECO:0000256" key="1">
    <source>
        <dbReference type="ARBA" id="ARBA00001933"/>
    </source>
</evidence>
<evidence type="ECO:0000259" key="6">
    <source>
        <dbReference type="Pfam" id="PF00155"/>
    </source>
</evidence>
<dbReference type="InterPro" id="IPR015422">
    <property type="entry name" value="PyrdxlP-dep_Trfase_small"/>
</dbReference>
<dbReference type="NCBIfam" id="NF002878">
    <property type="entry name" value="PRK03321.1"/>
    <property type="match status" value="1"/>
</dbReference>
<evidence type="ECO:0000256" key="3">
    <source>
        <dbReference type="ARBA" id="ARBA00022679"/>
    </source>
</evidence>
<dbReference type="PANTHER" id="PTHR43643:SF3">
    <property type="entry name" value="HISTIDINOL-PHOSPHATE AMINOTRANSFERASE"/>
    <property type="match status" value="1"/>
</dbReference>
<dbReference type="GO" id="GO:0030170">
    <property type="term" value="F:pyridoxal phosphate binding"/>
    <property type="evidence" value="ECO:0007669"/>
    <property type="project" value="InterPro"/>
</dbReference>
<protein>
    <submittedName>
        <fullName evidence="7">Histidinol-phosphate transaminase</fullName>
        <ecNumber evidence="7">2.6.1.9</ecNumber>
    </submittedName>
</protein>
<dbReference type="OrthoDB" id="9809616at2"/>
<sequence>MLREDLTNIPSYVPGKKIEGAIKLSSNELAHDALPSVKQALDKVEVNRYPDMFAVELRETLASTFDLSFEQVAVGCGSSALCQQLVQITCLNREDEVIYPWRSFEAYPIFVDVCGATKVPIPLDKKEAVDLDGIAEAVTENTKLLFLCNPNNPSGTAFTGAEFDAFMKRVPTDVVVALDEAYIEFADVESGVGKLADHPNLVVLRTFSKAYGLAALRIGYALGSSELIDALIKVAIPFAVSAPAQAAALASLAAGDELAARVAEVKKQRVRAQEALGAVPSQANFIWLPGQKFEKEGVIVRHFPEGTRITVTTEEETDALLG</sequence>
<dbReference type="SUPFAM" id="SSF53383">
    <property type="entry name" value="PLP-dependent transferases"/>
    <property type="match status" value="1"/>
</dbReference>
<comment type="cofactor">
    <cofactor evidence="1 5">
        <name>pyridoxal 5'-phosphate</name>
        <dbReference type="ChEBI" id="CHEBI:597326"/>
    </cofactor>
</comment>
<dbReference type="InterPro" id="IPR015424">
    <property type="entry name" value="PyrdxlP-dep_Trfase"/>
</dbReference>
<name>A0A7T4JV96_9CORY</name>
<dbReference type="InterPro" id="IPR001917">
    <property type="entry name" value="Aminotrans_II_pyridoxalP_BS"/>
</dbReference>
<dbReference type="EC" id="2.6.1.9" evidence="7"/>
<dbReference type="InterPro" id="IPR015421">
    <property type="entry name" value="PyrdxlP-dep_Trfase_major"/>
</dbReference>
<keyword evidence="4 5" id="KW-0663">Pyridoxal phosphate</keyword>
<gene>
    <name evidence="7" type="ORF">I6I10_01515</name>
</gene>
<dbReference type="PROSITE" id="PS00599">
    <property type="entry name" value="AA_TRANSFER_CLASS_2"/>
    <property type="match status" value="1"/>
</dbReference>
<dbReference type="GO" id="GO:0004400">
    <property type="term" value="F:histidinol-phosphate transaminase activity"/>
    <property type="evidence" value="ECO:0007669"/>
    <property type="project" value="UniProtKB-EC"/>
</dbReference>
<dbReference type="GeneID" id="92759013"/>
<dbReference type="InterPro" id="IPR024892">
    <property type="entry name" value="ArAT"/>
</dbReference>
<dbReference type="Gene3D" id="3.90.1150.10">
    <property type="entry name" value="Aspartate Aminotransferase, domain 1"/>
    <property type="match status" value="1"/>
</dbReference>
<evidence type="ECO:0000313" key="7">
    <source>
        <dbReference type="EMBL" id="QQB46651.1"/>
    </source>
</evidence>
<evidence type="ECO:0000313" key="8">
    <source>
        <dbReference type="Proteomes" id="UP000596145"/>
    </source>
</evidence>
<proteinExistence type="inferred from homology"/>
<feature type="domain" description="Aminotransferase class I/classII large" evidence="6">
    <location>
        <begin position="21"/>
        <end position="321"/>
    </location>
</feature>